<feature type="transmembrane region" description="Helical" evidence="4">
    <location>
        <begin position="27"/>
        <end position="51"/>
    </location>
</feature>
<dbReference type="NCBIfam" id="TIGR00666">
    <property type="entry name" value="PBP4"/>
    <property type="match status" value="1"/>
</dbReference>
<dbReference type="Pfam" id="PF02113">
    <property type="entry name" value="Peptidase_S13"/>
    <property type="match status" value="2"/>
</dbReference>
<keyword evidence="2 5" id="KW-0378">Hydrolase</keyword>
<accession>A0A7H8N8E4</accession>
<evidence type="ECO:0000256" key="2">
    <source>
        <dbReference type="ARBA" id="ARBA00022801"/>
    </source>
</evidence>
<comment type="similarity">
    <text evidence="1">Belongs to the peptidase S13 family.</text>
</comment>
<sequence length="517" mass="52755">MPDEARWRLSGWFDPWRAATVEQRRTGLLAAGSAVVGLAVAATCVVAAGPWDSGQRTAERQRAASGAHPGDDGRPGPDPARAPGASPVLAPLGAPLASPSPDTGERSVPVPTGPGLADALEPLLRDDALGPLRAGAVVDVATGRQLYGAKAGTGAIPASTIKIATGVAALSALGPGHRLTTRVTATPNAPGRIVLVGGGDPTLTARATRGPDGSHPASLRQLADQTARALRARGEHTVRLDYDTSLYTGTSRHPILPNENLAPVTALMVDEGRRDDSDRGPADRVKDPAAEAARAFARLLRDRGVKVTGDPRPAGDKGGAEDGKGGADGPGRTLASVRSQPLSTLVERMLTYSDNDIAEALTRHTARATGHPASFAGGRAAVTARLKRLGLPVAGAHLADGSGLDRADKVSAGLLAQLLARAAGPDQPALRPVLTGLPVAGFTGTLRDRYGEESVGRGVVRAKTGTLFGVNTLAGTVVDADGRLLTFAFLTNGSTDPAAAQRVLDRLASAVANCGCR</sequence>
<feature type="compositionally biased region" description="Low complexity" evidence="3">
    <location>
        <begin position="79"/>
        <end position="101"/>
    </location>
</feature>
<organism evidence="5 6">
    <name type="scientific">Streptomyces buecherae</name>
    <dbReference type="NCBI Taxonomy" id="2763006"/>
    <lineage>
        <taxon>Bacteria</taxon>
        <taxon>Bacillati</taxon>
        <taxon>Actinomycetota</taxon>
        <taxon>Actinomycetes</taxon>
        <taxon>Kitasatosporales</taxon>
        <taxon>Streptomycetaceae</taxon>
        <taxon>Streptomyces</taxon>
    </lineage>
</organism>
<keyword evidence="4" id="KW-0472">Membrane</keyword>
<evidence type="ECO:0000256" key="1">
    <source>
        <dbReference type="ARBA" id="ARBA00006096"/>
    </source>
</evidence>
<dbReference type="GO" id="GO:0009002">
    <property type="term" value="F:serine-type D-Ala-D-Ala carboxypeptidase activity"/>
    <property type="evidence" value="ECO:0007669"/>
    <property type="project" value="UniProtKB-EC"/>
</dbReference>
<keyword evidence="5" id="KW-0121">Carboxypeptidase</keyword>
<dbReference type="EMBL" id="CP054929">
    <property type="protein sequence ID" value="QKW50771.1"/>
    <property type="molecule type" value="Genomic_DNA"/>
</dbReference>
<evidence type="ECO:0000256" key="4">
    <source>
        <dbReference type="SAM" id="Phobius"/>
    </source>
</evidence>
<dbReference type="Proteomes" id="UP000509303">
    <property type="component" value="Chromosome"/>
</dbReference>
<keyword evidence="6" id="KW-1185">Reference proteome</keyword>
<keyword evidence="4" id="KW-0812">Transmembrane</keyword>
<dbReference type="EC" id="3.4.16.4" evidence="5"/>
<dbReference type="GO" id="GO:0000270">
    <property type="term" value="P:peptidoglycan metabolic process"/>
    <property type="evidence" value="ECO:0007669"/>
    <property type="project" value="TreeGrafter"/>
</dbReference>
<dbReference type="PANTHER" id="PTHR30023:SF0">
    <property type="entry name" value="PENICILLIN-SENSITIVE CARBOXYPEPTIDASE A"/>
    <property type="match status" value="1"/>
</dbReference>
<keyword evidence="4" id="KW-1133">Transmembrane helix</keyword>
<dbReference type="AlphaFoldDB" id="A0A7H8N8E4"/>
<feature type="region of interest" description="Disordered" evidence="3">
    <location>
        <begin position="305"/>
        <end position="335"/>
    </location>
</feature>
<proteinExistence type="inferred from homology"/>
<protein>
    <submittedName>
        <fullName evidence="5">D-alanyl-D-alanine carboxypeptidase/D-alanyl-D-alanine-endopeptidase</fullName>
        <ecNumber evidence="5">3.4.16.4</ecNumber>
    </submittedName>
</protein>
<feature type="region of interest" description="Disordered" evidence="3">
    <location>
        <begin position="53"/>
        <end position="115"/>
    </location>
</feature>
<dbReference type="InterPro" id="IPR000667">
    <property type="entry name" value="Peptidase_S13"/>
</dbReference>
<name>A0A7H8N8E4_9ACTN</name>
<feature type="compositionally biased region" description="Basic and acidic residues" evidence="3">
    <location>
        <begin position="313"/>
        <end position="325"/>
    </location>
</feature>
<dbReference type="Gene3D" id="3.40.710.10">
    <property type="entry name" value="DD-peptidase/beta-lactamase superfamily"/>
    <property type="match status" value="2"/>
</dbReference>
<reference evidence="5 6" key="1">
    <citation type="submission" date="2020-06" db="EMBL/GenBank/DDBJ databases">
        <title>Genome mining for natural products.</title>
        <authorList>
            <person name="Zhang B."/>
            <person name="Shi J."/>
            <person name="Ge H."/>
        </authorList>
    </citation>
    <scope>NUCLEOTIDE SEQUENCE [LARGE SCALE GENOMIC DNA]</scope>
    <source>
        <strain evidence="5 6">NA00687</strain>
    </source>
</reference>
<dbReference type="SUPFAM" id="SSF56601">
    <property type="entry name" value="beta-lactamase/transpeptidase-like"/>
    <property type="match status" value="1"/>
</dbReference>
<dbReference type="RefSeq" id="WP_176162504.1">
    <property type="nucleotide sequence ID" value="NZ_CP054929.1"/>
</dbReference>
<dbReference type="PANTHER" id="PTHR30023">
    <property type="entry name" value="D-ALANYL-D-ALANINE CARBOXYPEPTIDASE"/>
    <property type="match status" value="1"/>
</dbReference>
<dbReference type="InterPro" id="IPR012338">
    <property type="entry name" value="Beta-lactam/transpept-like"/>
</dbReference>
<dbReference type="PRINTS" id="PR00922">
    <property type="entry name" value="DADACBPTASE3"/>
</dbReference>
<keyword evidence="5" id="KW-0645">Protease</keyword>
<evidence type="ECO:0000256" key="3">
    <source>
        <dbReference type="SAM" id="MobiDB-lite"/>
    </source>
</evidence>
<evidence type="ECO:0000313" key="5">
    <source>
        <dbReference type="EMBL" id="QKW50771.1"/>
    </source>
</evidence>
<gene>
    <name evidence="5" type="primary">dacB</name>
    <name evidence="5" type="ORF">HUT08_15910</name>
</gene>
<evidence type="ECO:0000313" key="6">
    <source>
        <dbReference type="Proteomes" id="UP000509303"/>
    </source>
</evidence>
<dbReference type="GO" id="GO:0006508">
    <property type="term" value="P:proteolysis"/>
    <property type="evidence" value="ECO:0007669"/>
    <property type="project" value="InterPro"/>
</dbReference>